<dbReference type="SUPFAM" id="SSF52151">
    <property type="entry name" value="FabD/lysophospholipase-like"/>
    <property type="match status" value="1"/>
</dbReference>
<dbReference type="SUPFAM" id="SSF53901">
    <property type="entry name" value="Thiolase-like"/>
    <property type="match status" value="1"/>
</dbReference>
<feature type="region of interest" description="N-terminal hotdog fold" evidence="4">
    <location>
        <begin position="554"/>
        <end position="679"/>
    </location>
</feature>
<dbReference type="InterPro" id="IPR030918">
    <property type="entry name" value="PT_fungal_PKS"/>
</dbReference>
<dbReference type="Pfam" id="PF00550">
    <property type="entry name" value="PP-binding"/>
    <property type="match status" value="1"/>
</dbReference>
<dbReference type="InterPro" id="IPR042104">
    <property type="entry name" value="PKS_dehydratase_sf"/>
</dbReference>
<evidence type="ECO:0000256" key="5">
    <source>
        <dbReference type="SAM" id="MobiDB-lite"/>
    </source>
</evidence>
<dbReference type="GO" id="GO:0004312">
    <property type="term" value="F:fatty acid synthase activity"/>
    <property type="evidence" value="ECO:0007669"/>
    <property type="project" value="TreeGrafter"/>
</dbReference>
<dbReference type="OrthoDB" id="329835at2759"/>
<dbReference type="SMART" id="SM00825">
    <property type="entry name" value="PKS_KS"/>
    <property type="match status" value="1"/>
</dbReference>
<dbReference type="Pfam" id="PF16073">
    <property type="entry name" value="SAT"/>
    <property type="match status" value="1"/>
</dbReference>
<feature type="active site" description="Proton acceptor; for dehydratase activity" evidence="4">
    <location>
        <position position="586"/>
    </location>
</feature>
<dbReference type="Gene3D" id="3.10.129.110">
    <property type="entry name" value="Polyketide synthase dehydratase"/>
    <property type="match status" value="2"/>
</dbReference>
<dbReference type="GO" id="GO:0044550">
    <property type="term" value="P:secondary metabolite biosynthetic process"/>
    <property type="evidence" value="ECO:0007669"/>
    <property type="project" value="TreeGrafter"/>
</dbReference>
<dbReference type="InterPro" id="IPR036736">
    <property type="entry name" value="ACP-like_sf"/>
</dbReference>
<dbReference type="SMART" id="SM00827">
    <property type="entry name" value="PKS_AT"/>
    <property type="match status" value="1"/>
</dbReference>
<dbReference type="Gene3D" id="1.10.1200.10">
    <property type="entry name" value="ACP-like"/>
    <property type="match status" value="1"/>
</dbReference>
<dbReference type="GO" id="GO:0006633">
    <property type="term" value="P:fatty acid biosynthetic process"/>
    <property type="evidence" value="ECO:0007669"/>
    <property type="project" value="TreeGrafter"/>
</dbReference>
<dbReference type="SUPFAM" id="SSF47336">
    <property type="entry name" value="ACP-like"/>
    <property type="match status" value="1"/>
</dbReference>
<dbReference type="PROSITE" id="PS50075">
    <property type="entry name" value="CARRIER"/>
    <property type="match status" value="1"/>
</dbReference>
<dbReference type="Proteomes" id="UP000799536">
    <property type="component" value="Unassembled WGS sequence"/>
</dbReference>
<feature type="domain" description="Carrier" evidence="6">
    <location>
        <begin position="901"/>
        <end position="978"/>
    </location>
</feature>
<feature type="compositionally biased region" description="Pro residues" evidence="5">
    <location>
        <begin position="865"/>
        <end position="880"/>
    </location>
</feature>
<keyword evidence="1" id="KW-0596">Phosphopantetheine</keyword>
<evidence type="ECO:0000256" key="2">
    <source>
        <dbReference type="ARBA" id="ARBA00022553"/>
    </source>
</evidence>
<dbReference type="InterPro" id="IPR050091">
    <property type="entry name" value="PKS_NRPS_Biosynth_Enz"/>
</dbReference>
<dbReference type="Gene3D" id="3.30.70.3290">
    <property type="match status" value="1"/>
</dbReference>
<dbReference type="Gene3D" id="3.40.366.10">
    <property type="entry name" value="Malonyl-Coenzyme A Acyl Carrier Protein, domain 2"/>
    <property type="match status" value="1"/>
</dbReference>
<evidence type="ECO:0000259" key="7">
    <source>
        <dbReference type="PROSITE" id="PS52019"/>
    </source>
</evidence>
<keyword evidence="9" id="KW-1185">Reference proteome</keyword>
<dbReference type="PANTHER" id="PTHR43775">
    <property type="entry name" value="FATTY ACID SYNTHASE"/>
    <property type="match status" value="1"/>
</dbReference>
<feature type="region of interest" description="Disordered" evidence="5">
    <location>
        <begin position="851"/>
        <end position="880"/>
    </location>
</feature>
<evidence type="ECO:0000256" key="1">
    <source>
        <dbReference type="ARBA" id="ARBA00022450"/>
    </source>
</evidence>
<dbReference type="NCBIfam" id="TIGR04532">
    <property type="entry name" value="PT_fungal_PKS"/>
    <property type="match status" value="1"/>
</dbReference>
<evidence type="ECO:0000313" key="8">
    <source>
        <dbReference type="EMBL" id="KAF2205779.1"/>
    </source>
</evidence>
<reference evidence="8" key="1">
    <citation type="journal article" date="2020" name="Stud. Mycol.">
        <title>101 Dothideomycetes genomes: a test case for predicting lifestyles and emergence of pathogens.</title>
        <authorList>
            <person name="Haridas S."/>
            <person name="Albert R."/>
            <person name="Binder M."/>
            <person name="Bloem J."/>
            <person name="Labutti K."/>
            <person name="Salamov A."/>
            <person name="Andreopoulos B."/>
            <person name="Baker S."/>
            <person name="Barry K."/>
            <person name="Bills G."/>
            <person name="Bluhm B."/>
            <person name="Cannon C."/>
            <person name="Castanera R."/>
            <person name="Culley D."/>
            <person name="Daum C."/>
            <person name="Ezra D."/>
            <person name="Gonzalez J."/>
            <person name="Henrissat B."/>
            <person name="Kuo A."/>
            <person name="Liang C."/>
            <person name="Lipzen A."/>
            <person name="Lutzoni F."/>
            <person name="Magnuson J."/>
            <person name="Mondo S."/>
            <person name="Nolan M."/>
            <person name="Ohm R."/>
            <person name="Pangilinan J."/>
            <person name="Park H.-J."/>
            <person name="Ramirez L."/>
            <person name="Alfaro M."/>
            <person name="Sun H."/>
            <person name="Tritt A."/>
            <person name="Yoshinaga Y."/>
            <person name="Zwiers L.-H."/>
            <person name="Turgeon B."/>
            <person name="Goodwin S."/>
            <person name="Spatafora J."/>
            <person name="Crous P."/>
            <person name="Grigoriev I."/>
        </authorList>
    </citation>
    <scope>NUCLEOTIDE SEQUENCE</scope>
    <source>
        <strain evidence="8">ATCC 74209</strain>
    </source>
</reference>
<feature type="region of interest" description="C-terminal hotdog fold" evidence="4">
    <location>
        <begin position="689"/>
        <end position="835"/>
    </location>
</feature>
<dbReference type="InterPro" id="IPR032088">
    <property type="entry name" value="SAT"/>
</dbReference>
<feature type="domain" description="PKS/mFAS DH" evidence="7">
    <location>
        <begin position="554"/>
        <end position="835"/>
    </location>
</feature>
<dbReference type="InterPro" id="IPR049900">
    <property type="entry name" value="PKS_mFAS_DH"/>
</dbReference>
<dbReference type="InterPro" id="IPR016035">
    <property type="entry name" value="Acyl_Trfase/lysoPLipase"/>
</dbReference>
<organism evidence="8 9">
    <name type="scientific">Delitschia confertaspora ATCC 74209</name>
    <dbReference type="NCBI Taxonomy" id="1513339"/>
    <lineage>
        <taxon>Eukaryota</taxon>
        <taxon>Fungi</taxon>
        <taxon>Dikarya</taxon>
        <taxon>Ascomycota</taxon>
        <taxon>Pezizomycotina</taxon>
        <taxon>Dothideomycetes</taxon>
        <taxon>Pleosporomycetidae</taxon>
        <taxon>Pleosporales</taxon>
        <taxon>Delitschiaceae</taxon>
        <taxon>Delitschia</taxon>
    </lineage>
</organism>
<keyword evidence="3" id="KW-0808">Transferase</keyword>
<protein>
    <submittedName>
        <fullName evidence="8">Ketoacyl-synt-domain-containing protein</fullName>
    </submittedName>
</protein>
<dbReference type="PANTHER" id="PTHR43775:SF37">
    <property type="entry name" value="SI:DKEY-61P9.11"/>
    <property type="match status" value="1"/>
</dbReference>
<evidence type="ECO:0000313" key="9">
    <source>
        <dbReference type="Proteomes" id="UP000799536"/>
    </source>
</evidence>
<dbReference type="Gene3D" id="3.40.47.10">
    <property type="match status" value="1"/>
</dbReference>
<name>A0A9P4MTW5_9PLEO</name>
<feature type="active site" description="Proton donor; for dehydratase activity" evidence="4">
    <location>
        <position position="747"/>
    </location>
</feature>
<evidence type="ECO:0000256" key="3">
    <source>
        <dbReference type="ARBA" id="ARBA00022679"/>
    </source>
</evidence>
<comment type="caution">
    <text evidence="8">The sequence shown here is derived from an EMBL/GenBank/DDBJ whole genome shotgun (WGS) entry which is preliminary data.</text>
</comment>
<evidence type="ECO:0000256" key="4">
    <source>
        <dbReference type="PROSITE-ProRule" id="PRU01363"/>
    </source>
</evidence>
<evidence type="ECO:0000259" key="6">
    <source>
        <dbReference type="PROSITE" id="PS50075"/>
    </source>
</evidence>
<dbReference type="Pfam" id="PF00109">
    <property type="entry name" value="ketoacyl-synt"/>
    <property type="match status" value="1"/>
</dbReference>
<dbReference type="InterPro" id="IPR009081">
    <property type="entry name" value="PP-bd_ACP"/>
</dbReference>
<dbReference type="AlphaFoldDB" id="A0A9P4MTW5"/>
<dbReference type="PROSITE" id="PS52019">
    <property type="entry name" value="PKS_MFAS_DH"/>
    <property type="match status" value="1"/>
</dbReference>
<dbReference type="InterPro" id="IPR014030">
    <property type="entry name" value="Ketoacyl_synth_N"/>
</dbReference>
<dbReference type="InterPro" id="IPR001227">
    <property type="entry name" value="Ac_transferase_dom_sf"/>
</dbReference>
<sequence length="979" mass="108020">MKLVYFSNEFPHDDLQDLARRLHLHGKDRNHAILARFIEEATLAVREEGIGLLAAAAVSLSSTLADIVVAGAEVVRLAFRLGILVDEVSQDLHTPDWTATGAPDSWAYVLPYVTAEDVQRELDEIHKREKTPETSKVFISARNKTSVAISGPSARLRGVLRLSDFFCDRRSVALPVYAGLCHAEHIYNSSHVHTVVRTNSIDLLSSKLSPAVAIFSTNTGRPFKADTAEQLFDNVITEILTQRIEWDNVMGGIIDRARNIGASECQISERKTNSRGPRGLAQSKIAIVGMSCRMPSGATNTEKFWKLLEDGLDVHRKIPADRFDVDIHYDPSGKGVNASHTPYGCFIAEPGLFDAPFFNMSPREAQQTDPMQRLALVKAYEALREPDMLRTGQLPRIFFCASYVRRATREPVKFLSPLQKAQNISSVDDTTVWFEIGPHPVSTGFVRSSMPHVNVTVPSMRRGEDNWTTMAGSLAALHCAGVEINWNEFHRPFEPVLRLLDLPIYAWNDKNYWIQCNGDWALTKGNTYYDSEKAALAGPKTASPVSRLNTSAIQKIIDESFTGTTGRVRMQSDLIQPDFYAAAYGHKMNGCGVVTFSIQADIAFTLGSYVYKELVPGANDMHMNMCNLEVTKGLVAQKSTKSPQYIQVSASTADISTGILNLKCEFLALTHLVQGWIEALERLAEEGVANKFSRNMAYRLFANNLVYHADKYRGMQKVVLHGFEAYADVQLTTEKGGSWTVPPYFIDSVAHLAGFIMNVSDAFDTKANFCVTPGWDSVRFAKPLTAGARYRSYVKTIPTTEDPTVYLGDVYILQDDIIIGMMRLAQSIRPSQKVRKSHDETCSTFPKEFKVTSPHHGNSQLAKPPNVPVSIPTPAPSPPPTVPVKVQSVVNGVTANTSLSIDSDSTAAKAIALIATEAALDLADLQDDATFANLGVESLMGLVTAEKFREELGAVVTGSLFLEYPSVGDLRSWLVEYYS</sequence>
<dbReference type="EMBL" id="ML993849">
    <property type="protein sequence ID" value="KAF2205779.1"/>
    <property type="molecule type" value="Genomic_DNA"/>
</dbReference>
<accession>A0A9P4MTW5</accession>
<dbReference type="InterPro" id="IPR020841">
    <property type="entry name" value="PKS_Beta-ketoAc_synthase_dom"/>
</dbReference>
<keyword evidence="2" id="KW-0597">Phosphoprotein</keyword>
<dbReference type="InterPro" id="IPR016039">
    <property type="entry name" value="Thiolase-like"/>
</dbReference>
<gene>
    <name evidence="8" type="ORF">GQ43DRAFT_459623</name>
</gene>
<dbReference type="InterPro" id="IPR014043">
    <property type="entry name" value="Acyl_transferase_dom"/>
</dbReference>
<proteinExistence type="predicted"/>